<dbReference type="PROSITE" id="PS50011">
    <property type="entry name" value="PROTEIN_KINASE_DOM"/>
    <property type="match status" value="1"/>
</dbReference>
<dbReference type="OrthoDB" id="9942861at2759"/>
<dbReference type="SUPFAM" id="SSF56112">
    <property type="entry name" value="Protein kinase-like (PK-like)"/>
    <property type="match status" value="1"/>
</dbReference>
<dbReference type="PANTHER" id="PTHR12984:SF15">
    <property type="entry name" value="PROTEIN-ASSOCIATING WITH THE CARBOXYL-TERMINAL DOMAIN OF EZRIN"/>
    <property type="match status" value="1"/>
</dbReference>
<evidence type="ECO:0000256" key="1">
    <source>
        <dbReference type="ARBA" id="ARBA00038349"/>
    </source>
</evidence>
<organism evidence="4 5">
    <name type="scientific">Phyllotreta striolata</name>
    <name type="common">Striped flea beetle</name>
    <name type="synonym">Crioceris striolata</name>
    <dbReference type="NCBI Taxonomy" id="444603"/>
    <lineage>
        <taxon>Eukaryota</taxon>
        <taxon>Metazoa</taxon>
        <taxon>Ecdysozoa</taxon>
        <taxon>Arthropoda</taxon>
        <taxon>Hexapoda</taxon>
        <taxon>Insecta</taxon>
        <taxon>Pterygota</taxon>
        <taxon>Neoptera</taxon>
        <taxon>Endopterygota</taxon>
        <taxon>Coleoptera</taxon>
        <taxon>Polyphaga</taxon>
        <taxon>Cucujiformia</taxon>
        <taxon>Chrysomeloidea</taxon>
        <taxon>Chrysomelidae</taxon>
        <taxon>Galerucinae</taxon>
        <taxon>Alticini</taxon>
        <taxon>Phyllotreta</taxon>
    </lineage>
</organism>
<evidence type="ECO:0000313" key="4">
    <source>
        <dbReference type="EMBL" id="CAG9853791.1"/>
    </source>
</evidence>
<name>A0A9N9XLM0_PHYSR</name>
<dbReference type="SUPFAM" id="SSF48371">
    <property type="entry name" value="ARM repeat"/>
    <property type="match status" value="1"/>
</dbReference>
<evidence type="ECO:0000256" key="2">
    <source>
        <dbReference type="SAM" id="MobiDB-lite"/>
    </source>
</evidence>
<dbReference type="GO" id="GO:0004672">
    <property type="term" value="F:protein kinase activity"/>
    <property type="evidence" value="ECO:0007669"/>
    <property type="project" value="InterPro"/>
</dbReference>
<evidence type="ECO:0000259" key="3">
    <source>
        <dbReference type="PROSITE" id="PS50011"/>
    </source>
</evidence>
<dbReference type="Gene3D" id="1.25.10.10">
    <property type="entry name" value="Leucine-rich Repeat Variant"/>
    <property type="match status" value="1"/>
</dbReference>
<feature type="compositionally biased region" description="Acidic residues" evidence="2">
    <location>
        <begin position="486"/>
        <end position="511"/>
    </location>
</feature>
<feature type="domain" description="Protein kinase" evidence="3">
    <location>
        <begin position="1"/>
        <end position="286"/>
    </location>
</feature>
<dbReference type="AlphaFoldDB" id="A0A9N9XLM0"/>
<dbReference type="InterPro" id="IPR051177">
    <property type="entry name" value="CIK-Related_Protein"/>
</dbReference>
<feature type="compositionally biased region" description="Polar residues" evidence="2">
    <location>
        <begin position="460"/>
        <end position="472"/>
    </location>
</feature>
<accession>A0A9N9XLM0</accession>
<proteinExistence type="inferred from homology"/>
<dbReference type="EMBL" id="OU900094">
    <property type="protein sequence ID" value="CAG9853791.1"/>
    <property type="molecule type" value="Genomic_DNA"/>
</dbReference>
<protein>
    <recommendedName>
        <fullName evidence="3">Protein kinase domain-containing protein</fullName>
    </recommendedName>
</protein>
<dbReference type="InterPro" id="IPR016024">
    <property type="entry name" value="ARM-type_fold"/>
</dbReference>
<dbReference type="GO" id="GO:0005524">
    <property type="term" value="F:ATP binding"/>
    <property type="evidence" value="ECO:0007669"/>
    <property type="project" value="InterPro"/>
</dbReference>
<reference evidence="4" key="1">
    <citation type="submission" date="2022-01" db="EMBL/GenBank/DDBJ databases">
        <authorList>
            <person name="King R."/>
        </authorList>
    </citation>
    <scope>NUCLEOTIDE SEQUENCE</scope>
</reference>
<dbReference type="InterPro" id="IPR011009">
    <property type="entry name" value="Kinase-like_dom_sf"/>
</dbReference>
<keyword evidence="5" id="KW-1185">Reference proteome</keyword>
<comment type="similarity">
    <text evidence="1">Belongs to the protein kinase superfamily.</text>
</comment>
<dbReference type="PANTHER" id="PTHR12984">
    <property type="entry name" value="SCY1-RELATED S/T PROTEIN KINASE-LIKE"/>
    <property type="match status" value="1"/>
</dbReference>
<dbReference type="InterPro" id="IPR000719">
    <property type="entry name" value="Prot_kinase_dom"/>
</dbReference>
<feature type="region of interest" description="Disordered" evidence="2">
    <location>
        <begin position="460"/>
        <end position="511"/>
    </location>
</feature>
<dbReference type="Gene3D" id="1.10.510.10">
    <property type="entry name" value="Transferase(Phosphotransferase) domain 1"/>
    <property type="match status" value="1"/>
</dbReference>
<sequence>MGNEQSVIPGIEIDEKAIEVCDFWTQHSAAILNQDNLNHLTVFSGELFVNGTLWVSQTPLEKNARNIMIYRHPSIVKYISSWKKNSKFYLAVEEIFPLAHELSRLDTLQISVGLYSILKALNFLHSNASVSHNNICLTSIYLSIDGNWKLAGMEYLCKYSELSCDYLMKTKSGRYNKSIDPNEEKIIDNKSKRKDAVDIYGFGVLVCEIFQSKSDADLPQLVPFLDYCKNELKNADVSKRPTFKTILEHEFFNHDFITIHSYLLELPLKSDNDKTHFFQNLSEKLLKFDEGIVASQLSGLLLSRLVLLNKIAQNNLLPQLLTPRNGTEETSTSIFSESNFKKFVCPKLLEIFKVRDVEIRLLLLNYFPKFMYAFTKEALQINILPELLVGIKDTNDHLVSMTLKTLANLVPILGSSVVIGGKRAKLFNDGRPIHAVRKPSTRTVRFAEFTETSQISLESDQISINTSTTDLHNVNELPERQRPDGEEGETSTEDVDPSMEDDVDNWEDWDINENPTTTVQEEITDNQQSDLLNSETDANQQKSSAIIQDILQLDIKNQKVDDEGADFNFFQDMEPVIQASNKFIIDTNSKSSIEQELSNKLVLNATDDDDNHTGWEEEDWE</sequence>
<dbReference type="Proteomes" id="UP001153712">
    <property type="component" value="Chromosome 1"/>
</dbReference>
<gene>
    <name evidence="4" type="ORF">PHYEVI_LOCUS262</name>
</gene>
<evidence type="ECO:0000313" key="5">
    <source>
        <dbReference type="Proteomes" id="UP001153712"/>
    </source>
</evidence>
<dbReference type="InterPro" id="IPR011989">
    <property type="entry name" value="ARM-like"/>
</dbReference>